<feature type="transmembrane region" description="Helical" evidence="15">
    <location>
        <begin position="288"/>
        <end position="309"/>
    </location>
</feature>
<reference evidence="21 22" key="1">
    <citation type="journal article" date="2016" name="C (Basel)">
        <title>Selective Growth of and Electricity Production by Marine Exoelectrogenic Bacteria in Self-Aggregated Hydrogel of Microbially Reduced Graphene Oxide.</title>
        <authorList>
            <person name="Yoshida N."/>
            <person name="Goto Y."/>
            <person name="Miyata Y."/>
        </authorList>
    </citation>
    <scope>NUCLEOTIDE SEQUENCE [LARGE SCALE GENOMIC DNA]</scope>
    <source>
        <strain evidence="21 22">NIT-T3</strain>
    </source>
</reference>
<dbReference type="Gene3D" id="3.30.565.10">
    <property type="entry name" value="Histidine kinase-like ATPase, C-terminal domain"/>
    <property type="match status" value="1"/>
</dbReference>
<evidence type="ECO:0000256" key="2">
    <source>
        <dbReference type="ARBA" id="ARBA00004651"/>
    </source>
</evidence>
<feature type="domain" description="Response regulatory" evidence="17">
    <location>
        <begin position="1614"/>
        <end position="1730"/>
    </location>
</feature>
<evidence type="ECO:0000259" key="20">
    <source>
        <dbReference type="PROSITE" id="PS50885"/>
    </source>
</evidence>
<keyword evidence="12" id="KW-0902">Two-component regulatory system</keyword>
<dbReference type="InterPro" id="IPR036890">
    <property type="entry name" value="HATPase_C_sf"/>
</dbReference>
<feature type="domain" description="PAS" evidence="18">
    <location>
        <begin position="368"/>
        <end position="418"/>
    </location>
</feature>
<dbReference type="SUPFAM" id="SSF52172">
    <property type="entry name" value="CheY-like"/>
    <property type="match status" value="1"/>
</dbReference>
<protein>
    <recommendedName>
        <fullName evidence="3">histidine kinase</fullName>
        <ecNumber evidence="3">2.7.13.3</ecNumber>
    </recommendedName>
</protein>
<keyword evidence="7 15" id="KW-0812">Transmembrane</keyword>
<dbReference type="InterPro" id="IPR000014">
    <property type="entry name" value="PAS"/>
</dbReference>
<evidence type="ECO:0000256" key="8">
    <source>
        <dbReference type="ARBA" id="ARBA00022741"/>
    </source>
</evidence>
<evidence type="ECO:0000256" key="1">
    <source>
        <dbReference type="ARBA" id="ARBA00000085"/>
    </source>
</evidence>
<feature type="domain" description="PAC" evidence="19">
    <location>
        <begin position="444"/>
        <end position="496"/>
    </location>
</feature>
<dbReference type="PROSITE" id="PS50109">
    <property type="entry name" value="HIS_KIN"/>
    <property type="match status" value="1"/>
</dbReference>
<keyword evidence="4" id="KW-1003">Cell membrane</keyword>
<dbReference type="Pfam" id="PF00672">
    <property type="entry name" value="HAMP"/>
    <property type="match status" value="1"/>
</dbReference>
<dbReference type="InterPro" id="IPR011006">
    <property type="entry name" value="CheY-like_superfamily"/>
</dbReference>
<comment type="subcellular location">
    <subcellularLocation>
        <location evidence="2">Cell membrane</location>
        <topology evidence="2">Multi-pass membrane protein</topology>
    </subcellularLocation>
</comment>
<feature type="domain" description="PAS" evidence="18">
    <location>
        <begin position="922"/>
        <end position="992"/>
    </location>
</feature>
<dbReference type="SMART" id="SM00304">
    <property type="entry name" value="HAMP"/>
    <property type="match status" value="1"/>
</dbReference>
<dbReference type="CDD" id="cd18774">
    <property type="entry name" value="PDC2_HK_sensor"/>
    <property type="match status" value="1"/>
</dbReference>
<dbReference type="SMART" id="SM00388">
    <property type="entry name" value="HisKA"/>
    <property type="match status" value="1"/>
</dbReference>
<evidence type="ECO:0000256" key="14">
    <source>
        <dbReference type="PROSITE-ProRule" id="PRU00169"/>
    </source>
</evidence>
<dbReference type="Gene3D" id="6.10.340.10">
    <property type="match status" value="1"/>
</dbReference>
<evidence type="ECO:0000256" key="10">
    <source>
        <dbReference type="ARBA" id="ARBA00022840"/>
    </source>
</evidence>
<evidence type="ECO:0000256" key="5">
    <source>
        <dbReference type="ARBA" id="ARBA00022553"/>
    </source>
</evidence>
<dbReference type="Gene3D" id="3.30.450.40">
    <property type="match status" value="2"/>
</dbReference>
<dbReference type="PANTHER" id="PTHR43065">
    <property type="entry name" value="SENSOR HISTIDINE KINASE"/>
    <property type="match status" value="1"/>
</dbReference>
<feature type="domain" description="PAS" evidence="18">
    <location>
        <begin position="497"/>
        <end position="542"/>
    </location>
</feature>
<dbReference type="CDD" id="cd06225">
    <property type="entry name" value="HAMP"/>
    <property type="match status" value="1"/>
</dbReference>
<keyword evidence="13 15" id="KW-0472">Membrane</keyword>
<dbReference type="EMBL" id="AP024355">
    <property type="protein sequence ID" value="BCR04418.1"/>
    <property type="molecule type" value="Genomic_DNA"/>
</dbReference>
<feature type="domain" description="PAS" evidence="18">
    <location>
        <begin position="795"/>
        <end position="852"/>
    </location>
</feature>
<dbReference type="PROSITE" id="PS50112">
    <property type="entry name" value="PAS"/>
    <property type="match status" value="5"/>
</dbReference>
<dbReference type="Pfam" id="PF02743">
    <property type="entry name" value="dCache_1"/>
    <property type="match status" value="1"/>
</dbReference>
<keyword evidence="22" id="KW-1185">Reference proteome</keyword>
<dbReference type="Pfam" id="PF13185">
    <property type="entry name" value="GAF_2"/>
    <property type="match status" value="1"/>
</dbReference>
<evidence type="ECO:0000259" key="17">
    <source>
        <dbReference type="PROSITE" id="PS50110"/>
    </source>
</evidence>
<dbReference type="InterPro" id="IPR013656">
    <property type="entry name" value="PAS_4"/>
</dbReference>
<evidence type="ECO:0000313" key="22">
    <source>
        <dbReference type="Proteomes" id="UP001319827"/>
    </source>
</evidence>
<dbReference type="PRINTS" id="PR00344">
    <property type="entry name" value="BCTRLSENSOR"/>
</dbReference>
<dbReference type="SUPFAM" id="SSF47384">
    <property type="entry name" value="Homodimeric domain of signal transducing histidine kinase"/>
    <property type="match status" value="1"/>
</dbReference>
<evidence type="ECO:0000256" key="6">
    <source>
        <dbReference type="ARBA" id="ARBA00022679"/>
    </source>
</evidence>
<dbReference type="PANTHER" id="PTHR43065:SF42">
    <property type="entry name" value="TWO-COMPONENT SENSOR PPRA"/>
    <property type="match status" value="1"/>
</dbReference>
<dbReference type="SMART" id="SM00086">
    <property type="entry name" value="PAC"/>
    <property type="match status" value="3"/>
</dbReference>
<evidence type="ECO:0000256" key="4">
    <source>
        <dbReference type="ARBA" id="ARBA00022475"/>
    </source>
</evidence>
<dbReference type="InterPro" id="IPR013767">
    <property type="entry name" value="PAS_fold"/>
</dbReference>
<dbReference type="Pfam" id="PF00989">
    <property type="entry name" value="PAS"/>
    <property type="match status" value="2"/>
</dbReference>
<evidence type="ECO:0000256" key="13">
    <source>
        <dbReference type="ARBA" id="ARBA00023136"/>
    </source>
</evidence>
<evidence type="ECO:0000256" key="9">
    <source>
        <dbReference type="ARBA" id="ARBA00022777"/>
    </source>
</evidence>
<dbReference type="SMART" id="SM00091">
    <property type="entry name" value="PAS"/>
    <property type="match status" value="5"/>
</dbReference>
<dbReference type="SMART" id="SM00448">
    <property type="entry name" value="REC"/>
    <property type="match status" value="1"/>
</dbReference>
<keyword evidence="9" id="KW-0418">Kinase</keyword>
<feature type="modified residue" description="4-aspartylphosphate" evidence="14">
    <location>
        <position position="1665"/>
    </location>
</feature>
<dbReference type="InterPro" id="IPR001789">
    <property type="entry name" value="Sig_transdc_resp-reg_receiver"/>
</dbReference>
<keyword evidence="11 15" id="KW-1133">Transmembrane helix</keyword>
<feature type="domain" description="PAS" evidence="18">
    <location>
        <begin position="1044"/>
        <end position="1088"/>
    </location>
</feature>
<dbReference type="SUPFAM" id="SSF55781">
    <property type="entry name" value="GAF domain-like"/>
    <property type="match status" value="2"/>
</dbReference>
<feature type="domain" description="Histidine kinase" evidence="16">
    <location>
        <begin position="1371"/>
        <end position="1594"/>
    </location>
</feature>
<dbReference type="PROSITE" id="PS50113">
    <property type="entry name" value="PAC"/>
    <property type="match status" value="4"/>
</dbReference>
<dbReference type="SMART" id="SM00387">
    <property type="entry name" value="HATPase_c"/>
    <property type="match status" value="1"/>
</dbReference>
<dbReference type="InterPro" id="IPR003660">
    <property type="entry name" value="HAMP_dom"/>
</dbReference>
<dbReference type="InterPro" id="IPR029151">
    <property type="entry name" value="Sensor-like_sf"/>
</dbReference>
<dbReference type="Pfam" id="PF08447">
    <property type="entry name" value="PAS_3"/>
    <property type="match status" value="1"/>
</dbReference>
<dbReference type="CDD" id="cd12914">
    <property type="entry name" value="PDC1_DGC_like"/>
    <property type="match status" value="1"/>
</dbReference>
<dbReference type="CDD" id="cd00082">
    <property type="entry name" value="HisKA"/>
    <property type="match status" value="1"/>
</dbReference>
<name>A0ABN6DWA3_9BACT</name>
<dbReference type="SMART" id="SM00065">
    <property type="entry name" value="GAF"/>
    <property type="match status" value="2"/>
</dbReference>
<evidence type="ECO:0000256" key="3">
    <source>
        <dbReference type="ARBA" id="ARBA00012438"/>
    </source>
</evidence>
<dbReference type="Pfam" id="PF08448">
    <property type="entry name" value="PAS_4"/>
    <property type="match status" value="2"/>
</dbReference>
<dbReference type="InterPro" id="IPR001610">
    <property type="entry name" value="PAC"/>
</dbReference>
<evidence type="ECO:0000259" key="19">
    <source>
        <dbReference type="PROSITE" id="PS50113"/>
    </source>
</evidence>
<evidence type="ECO:0000259" key="18">
    <source>
        <dbReference type="PROSITE" id="PS50112"/>
    </source>
</evidence>
<dbReference type="SUPFAM" id="SSF103190">
    <property type="entry name" value="Sensory domain-like"/>
    <property type="match status" value="1"/>
</dbReference>
<feature type="domain" description="PAC" evidence="19">
    <location>
        <begin position="995"/>
        <end position="1047"/>
    </location>
</feature>
<dbReference type="SUPFAM" id="SSF55874">
    <property type="entry name" value="ATPase domain of HSP90 chaperone/DNA topoisomerase II/histidine kinase"/>
    <property type="match status" value="1"/>
</dbReference>
<keyword evidence="10" id="KW-0067">ATP-binding</keyword>
<dbReference type="InterPro" id="IPR036097">
    <property type="entry name" value="HisK_dim/P_sf"/>
</dbReference>
<dbReference type="InterPro" id="IPR003018">
    <property type="entry name" value="GAF"/>
</dbReference>
<dbReference type="NCBIfam" id="TIGR00229">
    <property type="entry name" value="sensory_box"/>
    <property type="match status" value="4"/>
</dbReference>
<dbReference type="Pfam" id="PF00512">
    <property type="entry name" value="HisKA"/>
    <property type="match status" value="1"/>
</dbReference>
<dbReference type="InterPro" id="IPR000700">
    <property type="entry name" value="PAS-assoc_C"/>
</dbReference>
<dbReference type="InterPro" id="IPR033479">
    <property type="entry name" value="dCache_1"/>
</dbReference>
<reference evidence="21 22" key="2">
    <citation type="journal article" date="2021" name="Int. J. Syst. Evol. Microbiol.">
        <title>Isolation and Polyphasic Characterization of Desulfuromonas versatilis sp. Nov., an Electrogenic Bacteria Capable of Versatile Metabolism Isolated from a Graphene Oxide-Reducing Enrichment Culture.</title>
        <authorList>
            <person name="Xie L."/>
            <person name="Yoshida N."/>
            <person name="Ishii S."/>
            <person name="Meng L."/>
        </authorList>
    </citation>
    <scope>NUCLEOTIDE SEQUENCE [LARGE SCALE GENOMIC DNA]</scope>
    <source>
        <strain evidence="21 22">NIT-T3</strain>
    </source>
</reference>
<gene>
    <name evidence="21" type="ORF">DESUT3_14870</name>
</gene>
<dbReference type="SUPFAM" id="SSF55785">
    <property type="entry name" value="PYP-like sensor domain (PAS domain)"/>
    <property type="match status" value="5"/>
</dbReference>
<dbReference type="InterPro" id="IPR003661">
    <property type="entry name" value="HisK_dim/P_dom"/>
</dbReference>
<dbReference type="Gene3D" id="3.30.450.20">
    <property type="entry name" value="PAS domain"/>
    <property type="match status" value="7"/>
</dbReference>
<feature type="domain" description="PAC" evidence="19">
    <location>
        <begin position="586"/>
        <end position="638"/>
    </location>
</feature>
<feature type="domain" description="HAMP" evidence="20">
    <location>
        <begin position="310"/>
        <end position="363"/>
    </location>
</feature>
<evidence type="ECO:0000313" key="21">
    <source>
        <dbReference type="EMBL" id="BCR04418.1"/>
    </source>
</evidence>
<dbReference type="Gene3D" id="1.10.287.130">
    <property type="match status" value="1"/>
</dbReference>
<dbReference type="PROSITE" id="PS50110">
    <property type="entry name" value="RESPONSE_REGULATORY"/>
    <property type="match status" value="1"/>
</dbReference>
<dbReference type="RefSeq" id="WP_221251872.1">
    <property type="nucleotide sequence ID" value="NZ_AP024355.1"/>
</dbReference>
<accession>A0ABN6DWA3</accession>
<evidence type="ECO:0000256" key="11">
    <source>
        <dbReference type="ARBA" id="ARBA00022989"/>
    </source>
</evidence>
<dbReference type="InterPro" id="IPR004358">
    <property type="entry name" value="Sig_transdc_His_kin-like_C"/>
</dbReference>
<evidence type="ECO:0000256" key="12">
    <source>
        <dbReference type="ARBA" id="ARBA00023012"/>
    </source>
</evidence>
<comment type="catalytic activity">
    <reaction evidence="1">
        <text>ATP + protein L-histidine = ADP + protein N-phospho-L-histidine.</text>
        <dbReference type="EC" id="2.7.13.3"/>
    </reaction>
</comment>
<dbReference type="Pfam" id="PF02518">
    <property type="entry name" value="HATPase_c"/>
    <property type="match status" value="1"/>
</dbReference>
<dbReference type="InterPro" id="IPR005467">
    <property type="entry name" value="His_kinase_dom"/>
</dbReference>
<dbReference type="Pfam" id="PF01590">
    <property type="entry name" value="GAF"/>
    <property type="match status" value="1"/>
</dbReference>
<dbReference type="Pfam" id="PF00072">
    <property type="entry name" value="Response_reg"/>
    <property type="match status" value="1"/>
</dbReference>
<sequence>MRHSSLKTKISLAVSLLIIGILSLSALFTLWYFEGEIKRLISEQQYVLITEIAGDIDERIETARDIISACAGQFPAELVSDPEQAQHELDYHLGVGTRHIFDNGIFLFSPDGMLVAESPYKEGRRGRDYSFREYFQETLATGRPLVSDPYFSSQSHGHPAINFTAPIFDARGRIAGVLAGSLDLTKDNFFGELQRMAIGQTGYLYLFDTRRTIIMHKDASRILKADVSEGANLAFDRALQGFQGTTETINSRNQPMLVSFKRLKSKDWILASNYPLTEAYLPVQRAKMYAGGGLAIASLLTLALVWLMVRRLTSPLLHLTDHIRKVAERNPRRGPLEVGALDEVGLLGEAYGRMLGQLEAQELNLENQLNFFQILIDNIPTPVYYKDIDGSYLGCNSAFEAFWGISRNQIIGKTFFSDQGQDLDAVLRDEERMQDFEGNGPSVQVSEARATHSDGRPREILLYKTAFPNIDGSPGGMIGSIIDISHRKAAELALAEQKEFSENLLQNSAIPCFVLDAEHRVIIWNRACERLTGICAGEAVGQKSPWHAFYDRERQLLGDLILDQAEDQLGGLYAVSSKSELLSGGLRAEGWYPGLGGKDRYLAIEAAPLRNSRGEIVAAIENLQDITERKLAEETLRYLAHGTEASPGEEFFGSLVRYLSRMLNVDLALVGEFDTEDPNRVRTVAVCDRGDMVENFVYSLRETPCEVVVEEILCIYPEGVAERFPKDLMLAEMGIQGYAGVRLRGAEGKVLGILVVLDRRPLQTVESIRSLMEVMAVRAAVELERRRSREAQENSLSLLRATLESTADGILVTDNDGGVVTCNRKFAEMWRIPQTLLANRSSRELLDFVLPQVKDPDGFLERTRMLSQGSEVEDWDTVPFEDGRIYERFTKAQRVAGGIVGRVWSFRDVTQRRRFEQELLKTRDFYLTIFEEFPAMIWRSNQTGKCDYFNRTWLDFTGKSMNEEIGERWLENVHPDDLGTFLGQFRQALQARSMFSVELRLRRHDGCYRWMTTVGRPFNDFAGRFAGFIGASFDITERREALEQVRNLSLAVEQSPNSVVVTDLRGRIVYVNPKFTEVSGFSLEEVRGMTPAVLRSGRTTAEEYRKLWNTIGSGQVWKGEFLNKRKTGELFWESALISPVTGPDQKITHFVAVKEDITERKRTQESERRSRGLSEAMTEATLCFLQQGSINEVARILVERCVSLTSSAFGFLYDLDGKGDARILATAGLPLAGQSLQVVHQEVRAASPEQVYHLLERSQGLLFAPIDQRRTILANSEFPRELMTQAEQDLGFPVRSFLGAPLCIGSEAVGCIGLINSEEGFTERERVELEAFAQTAALVIQSVRTELARQLAEDYLGQAQKMEAVGQLAGGVAHDFNNLVTVINGYSTMLARSLKDDPKRRREAETILQAGERAAALTRQLLAFSRRQVLEPRVLDINPLVKGLDKILRGLLREQIGVEMLLEQNLGRVKADPGQVEQVLINLVVNSRDAISGDGKITIRTANVEIDTAFARQHNGSVPGDYVMLEVTDTGDGMTPEVRQRIFEPFFTTKEQGRGTGLGLATVYGIVKQSGGYILVESNPGEGTQFRVYLPRTADNPAANRRRLPTPPREGHQMVLVVEDEAAVLALVADALRGSGYRVLAAHDPAQALKLFEGAPEQVDLLLTDMVMPEMSGPSLAEALRRQRADLRVLFMSGYSDLNEDEGLEVFERKYLLQKPFTMDTLLAKVHDVLGAA</sequence>
<dbReference type="InterPro" id="IPR013655">
    <property type="entry name" value="PAS_fold_3"/>
</dbReference>
<dbReference type="PROSITE" id="PS50885">
    <property type="entry name" value="HAMP"/>
    <property type="match status" value="1"/>
</dbReference>
<keyword evidence="8" id="KW-0547">Nucleotide-binding</keyword>
<feature type="domain" description="PAC" evidence="19">
    <location>
        <begin position="1117"/>
        <end position="1169"/>
    </location>
</feature>
<dbReference type="Gene3D" id="3.40.50.2300">
    <property type="match status" value="1"/>
</dbReference>
<dbReference type="InterPro" id="IPR029016">
    <property type="entry name" value="GAF-like_dom_sf"/>
</dbReference>
<organism evidence="21 22">
    <name type="scientific">Desulfuromonas versatilis</name>
    <dbReference type="NCBI Taxonomy" id="2802975"/>
    <lineage>
        <taxon>Bacteria</taxon>
        <taxon>Pseudomonadati</taxon>
        <taxon>Thermodesulfobacteriota</taxon>
        <taxon>Desulfuromonadia</taxon>
        <taxon>Desulfuromonadales</taxon>
        <taxon>Desulfuromonadaceae</taxon>
        <taxon>Desulfuromonas</taxon>
    </lineage>
</organism>
<dbReference type="EC" id="2.7.13.3" evidence="3"/>
<evidence type="ECO:0000256" key="15">
    <source>
        <dbReference type="SAM" id="Phobius"/>
    </source>
</evidence>
<evidence type="ECO:0000256" key="7">
    <source>
        <dbReference type="ARBA" id="ARBA00022692"/>
    </source>
</evidence>
<feature type="transmembrane region" description="Helical" evidence="15">
    <location>
        <begin position="12"/>
        <end position="33"/>
    </location>
</feature>
<dbReference type="InterPro" id="IPR003594">
    <property type="entry name" value="HATPase_dom"/>
</dbReference>
<keyword evidence="5 14" id="KW-0597">Phosphoprotein</keyword>
<dbReference type="InterPro" id="IPR035965">
    <property type="entry name" value="PAS-like_dom_sf"/>
</dbReference>
<evidence type="ECO:0000259" key="16">
    <source>
        <dbReference type="PROSITE" id="PS50109"/>
    </source>
</evidence>
<dbReference type="CDD" id="cd00130">
    <property type="entry name" value="PAS"/>
    <property type="match status" value="5"/>
</dbReference>
<dbReference type="Proteomes" id="UP001319827">
    <property type="component" value="Chromosome"/>
</dbReference>
<proteinExistence type="predicted"/>
<keyword evidence="6" id="KW-0808">Transferase</keyword>